<dbReference type="EMBL" id="KV417286">
    <property type="protein sequence ID" value="KZO95983.1"/>
    <property type="molecule type" value="Genomic_DNA"/>
</dbReference>
<dbReference type="OrthoDB" id="205403at2759"/>
<dbReference type="PANTHER" id="PTHR42107:SF1">
    <property type="entry name" value="WHIM1 DOMAIN-CONTAINING PROTEIN"/>
    <property type="match status" value="1"/>
</dbReference>
<proteinExistence type="predicted"/>
<organism evidence="1 2">
    <name type="scientific">Calocera viscosa (strain TUFC12733)</name>
    <dbReference type="NCBI Taxonomy" id="1330018"/>
    <lineage>
        <taxon>Eukaryota</taxon>
        <taxon>Fungi</taxon>
        <taxon>Dikarya</taxon>
        <taxon>Basidiomycota</taxon>
        <taxon>Agaricomycotina</taxon>
        <taxon>Dacrymycetes</taxon>
        <taxon>Dacrymycetales</taxon>
        <taxon>Dacrymycetaceae</taxon>
        <taxon>Calocera</taxon>
    </lineage>
</organism>
<reference evidence="1 2" key="1">
    <citation type="journal article" date="2016" name="Mol. Biol. Evol.">
        <title>Comparative Genomics of Early-Diverging Mushroom-Forming Fungi Provides Insights into the Origins of Lignocellulose Decay Capabilities.</title>
        <authorList>
            <person name="Nagy L.G."/>
            <person name="Riley R."/>
            <person name="Tritt A."/>
            <person name="Adam C."/>
            <person name="Daum C."/>
            <person name="Floudas D."/>
            <person name="Sun H."/>
            <person name="Yadav J.S."/>
            <person name="Pangilinan J."/>
            <person name="Larsson K.H."/>
            <person name="Matsuura K."/>
            <person name="Barry K."/>
            <person name="Labutti K."/>
            <person name="Kuo R."/>
            <person name="Ohm R.A."/>
            <person name="Bhattacharya S.S."/>
            <person name="Shirouzu T."/>
            <person name="Yoshinaga Y."/>
            <person name="Martin F.M."/>
            <person name="Grigoriev I.V."/>
            <person name="Hibbett D.S."/>
        </authorList>
    </citation>
    <scope>NUCLEOTIDE SEQUENCE [LARGE SCALE GENOMIC DNA]</scope>
    <source>
        <strain evidence="1 2">TUFC12733</strain>
    </source>
</reference>
<dbReference type="PANTHER" id="PTHR42107">
    <property type="entry name" value="YALI0D24453P"/>
    <property type="match status" value="1"/>
</dbReference>
<dbReference type="Proteomes" id="UP000076738">
    <property type="component" value="Unassembled WGS sequence"/>
</dbReference>
<keyword evidence="2" id="KW-1185">Reference proteome</keyword>
<evidence type="ECO:0000313" key="1">
    <source>
        <dbReference type="EMBL" id="KZO95983.1"/>
    </source>
</evidence>
<evidence type="ECO:0000313" key="2">
    <source>
        <dbReference type="Proteomes" id="UP000076738"/>
    </source>
</evidence>
<dbReference type="AlphaFoldDB" id="A0A167LSF8"/>
<sequence length="232" mass="26593">MNERKMECLWYDMRSKVLRNPLEEAGDDVFAAPWALKLDILRQLVDWALATDAVVRERIRAARDATKWSKPKEGEVVDVGDTIVIEPIGLDLDRRRYWVLDYSGRLYRSGNPWKNVCPFITITSSNTELNAEVERMEGELAKLDKERAAKPRSHPVTKWENSMRAMVKRLREEVLPRVEQEEIVSSVFRGCSEPVALLGLRSGTFGAFACVCVRISRRRPRLVHALAGWSLP</sequence>
<protein>
    <recommendedName>
        <fullName evidence="3">WHIM2 domain-containing protein</fullName>
    </recommendedName>
</protein>
<evidence type="ECO:0008006" key="3">
    <source>
        <dbReference type="Google" id="ProtNLM"/>
    </source>
</evidence>
<dbReference type="STRING" id="1330018.A0A167LSF8"/>
<name>A0A167LSF8_CALVF</name>
<accession>A0A167LSF8</accession>
<gene>
    <name evidence="1" type="ORF">CALVIDRAFT_537569</name>
</gene>